<sequence length="162" mass="18152">MSGINFKTPIIFLLSILVISICALPEYEKALEGFISKPLYISSGFVTLLLSLVLLGMQAKDVKKGYKWLGEILSYAHGVFITIIIALMVQKREFNVEGTLIIVLSIALIMLVASSIENKFEWIDKKFEEITNTNAKKAAYKIVSAAIIVLVILYIWYRAFGL</sequence>
<dbReference type="Proteomes" id="UP000056750">
    <property type="component" value="Chromosome"/>
</dbReference>
<feature type="transmembrane region" description="Helical" evidence="1">
    <location>
        <begin position="138"/>
        <end position="157"/>
    </location>
</feature>
<dbReference type="EMBL" id="CP013926">
    <property type="protein sequence ID" value="AMJ73732.1"/>
    <property type="molecule type" value="Genomic_DNA"/>
</dbReference>
<proteinExistence type="predicted"/>
<evidence type="ECO:0000313" key="2">
    <source>
        <dbReference type="EMBL" id="AMJ73732.1"/>
    </source>
</evidence>
<name>A0ABN4LP51_9ALTE</name>
<keyword evidence="1" id="KW-1133">Transmembrane helix</keyword>
<gene>
    <name evidence="2" type="ORF">AVL57_06920</name>
</gene>
<keyword evidence="1" id="KW-0472">Membrane</keyword>
<accession>A0ABN4LP51</accession>
<organism evidence="2 3">
    <name type="scientific">Alteromonas stellipolaris</name>
    <dbReference type="NCBI Taxonomy" id="233316"/>
    <lineage>
        <taxon>Bacteria</taxon>
        <taxon>Pseudomonadati</taxon>
        <taxon>Pseudomonadota</taxon>
        <taxon>Gammaproteobacteria</taxon>
        <taxon>Alteromonadales</taxon>
        <taxon>Alteromonadaceae</taxon>
        <taxon>Alteromonas/Salinimonas group</taxon>
        <taxon>Alteromonas</taxon>
    </lineage>
</organism>
<keyword evidence="3" id="KW-1185">Reference proteome</keyword>
<keyword evidence="1" id="KW-0812">Transmembrane</keyword>
<feature type="transmembrane region" description="Helical" evidence="1">
    <location>
        <begin position="100"/>
        <end position="117"/>
    </location>
</feature>
<reference evidence="2 3" key="1">
    <citation type="submission" date="2015-12" db="EMBL/GenBank/DDBJ databases">
        <title>Intraspecies pangenome expansion in the marine bacterium Alteromonas.</title>
        <authorList>
            <person name="Lopez-Perez M."/>
            <person name="Rodriguez-Valera F."/>
        </authorList>
    </citation>
    <scope>NUCLEOTIDE SEQUENCE [LARGE SCALE GENOMIC DNA]</scope>
    <source>
        <strain evidence="2 3">LMG 21861</strain>
    </source>
</reference>
<evidence type="ECO:0000313" key="3">
    <source>
        <dbReference type="Proteomes" id="UP000056750"/>
    </source>
</evidence>
<dbReference type="RefSeq" id="WP_057792007.1">
    <property type="nucleotide sequence ID" value="NZ_CP013926.1"/>
</dbReference>
<protein>
    <submittedName>
        <fullName evidence="2">Uncharacterized protein</fullName>
    </submittedName>
</protein>
<evidence type="ECO:0000256" key="1">
    <source>
        <dbReference type="SAM" id="Phobius"/>
    </source>
</evidence>
<feature type="transmembrane region" description="Helical" evidence="1">
    <location>
        <begin position="39"/>
        <end position="56"/>
    </location>
</feature>
<feature type="transmembrane region" description="Helical" evidence="1">
    <location>
        <begin position="68"/>
        <end position="88"/>
    </location>
</feature>